<dbReference type="AlphaFoldDB" id="A0A9D4UNQ8"/>
<dbReference type="InterPro" id="IPR027417">
    <property type="entry name" value="P-loop_NTPase"/>
</dbReference>
<evidence type="ECO:0000256" key="10">
    <source>
        <dbReference type="SAM" id="MobiDB-lite"/>
    </source>
</evidence>
<dbReference type="Pfam" id="PF13541">
    <property type="entry name" value="ChlI"/>
    <property type="match status" value="1"/>
</dbReference>
<dbReference type="InterPro" id="IPR004504">
    <property type="entry name" value="DNA_repair_RadA"/>
</dbReference>
<dbReference type="GO" id="GO:0000725">
    <property type="term" value="P:recombinational repair"/>
    <property type="evidence" value="ECO:0007669"/>
    <property type="project" value="TreeGrafter"/>
</dbReference>
<evidence type="ECO:0000256" key="4">
    <source>
        <dbReference type="ARBA" id="ARBA00022763"/>
    </source>
</evidence>
<dbReference type="GO" id="GO:0016787">
    <property type="term" value="F:hydrolase activity"/>
    <property type="evidence" value="ECO:0007669"/>
    <property type="project" value="UniProtKB-KW"/>
</dbReference>
<dbReference type="EMBL" id="JABFUD020000013">
    <property type="protein sequence ID" value="KAI5071295.1"/>
    <property type="molecule type" value="Genomic_DNA"/>
</dbReference>
<evidence type="ECO:0000256" key="6">
    <source>
        <dbReference type="ARBA" id="ARBA00022840"/>
    </source>
</evidence>
<keyword evidence="1" id="KW-0934">Plastid</keyword>
<dbReference type="InterPro" id="IPR020568">
    <property type="entry name" value="Ribosomal_Su5_D2-typ_SF"/>
</dbReference>
<dbReference type="InterPro" id="IPR014721">
    <property type="entry name" value="Ribsml_uS5_D2-typ_fold_subgr"/>
</dbReference>
<keyword evidence="4" id="KW-0227">DNA damage</keyword>
<accession>A0A9D4UNQ8</accession>
<dbReference type="InterPro" id="IPR020588">
    <property type="entry name" value="RecA_ATP-bd"/>
</dbReference>
<keyword evidence="6" id="KW-0067">ATP-binding</keyword>
<dbReference type="Pfam" id="PF13481">
    <property type="entry name" value="AAA_25"/>
    <property type="match status" value="1"/>
</dbReference>
<dbReference type="GO" id="GO:0005524">
    <property type="term" value="F:ATP binding"/>
    <property type="evidence" value="ECO:0007669"/>
    <property type="project" value="UniProtKB-KW"/>
</dbReference>
<dbReference type="PANTHER" id="PTHR32472">
    <property type="entry name" value="DNA REPAIR PROTEIN RADA"/>
    <property type="match status" value="1"/>
</dbReference>
<dbReference type="SUPFAM" id="SSF54211">
    <property type="entry name" value="Ribosomal protein S5 domain 2-like"/>
    <property type="match status" value="1"/>
</dbReference>
<dbReference type="CDD" id="cd01121">
    <property type="entry name" value="RadA_SMS_N"/>
    <property type="match status" value="1"/>
</dbReference>
<dbReference type="PRINTS" id="PR01874">
    <property type="entry name" value="DNAREPAIRADA"/>
</dbReference>
<evidence type="ECO:0000256" key="2">
    <source>
        <dbReference type="ARBA" id="ARBA00022723"/>
    </source>
</evidence>
<dbReference type="Proteomes" id="UP000886520">
    <property type="component" value="Chromosome 13"/>
</dbReference>
<evidence type="ECO:0000256" key="5">
    <source>
        <dbReference type="ARBA" id="ARBA00022801"/>
    </source>
</evidence>
<dbReference type="SMART" id="SM00382">
    <property type="entry name" value="AAA"/>
    <property type="match status" value="1"/>
</dbReference>
<keyword evidence="9" id="KW-0234">DNA repair</keyword>
<evidence type="ECO:0000256" key="3">
    <source>
        <dbReference type="ARBA" id="ARBA00022741"/>
    </source>
</evidence>
<dbReference type="FunFam" id="3.30.230.10:FF:000053">
    <property type="entry name" value="DNA repair protein radA isogeny"/>
    <property type="match status" value="1"/>
</dbReference>
<dbReference type="OrthoDB" id="41505at2759"/>
<dbReference type="Gene3D" id="3.30.230.10">
    <property type="match status" value="1"/>
</dbReference>
<feature type="region of interest" description="Disordered" evidence="10">
    <location>
        <begin position="176"/>
        <end position="197"/>
    </location>
</feature>
<dbReference type="NCBIfam" id="TIGR00416">
    <property type="entry name" value="sms"/>
    <property type="match status" value="1"/>
</dbReference>
<evidence type="ECO:0000256" key="9">
    <source>
        <dbReference type="ARBA" id="ARBA00023204"/>
    </source>
</evidence>
<protein>
    <recommendedName>
        <fullName evidence="11">RecA family profile 1 domain-containing protein</fullName>
    </recommendedName>
</protein>
<comment type="caution">
    <text evidence="12">The sequence shown here is derived from an EMBL/GenBank/DDBJ whole genome shotgun (WGS) entry which is preliminary data.</text>
</comment>
<dbReference type="GO" id="GO:0003684">
    <property type="term" value="F:damaged DNA binding"/>
    <property type="evidence" value="ECO:0007669"/>
    <property type="project" value="InterPro"/>
</dbReference>
<dbReference type="InterPro" id="IPR003593">
    <property type="entry name" value="AAA+_ATPase"/>
</dbReference>
<evidence type="ECO:0000259" key="11">
    <source>
        <dbReference type="PROSITE" id="PS50162"/>
    </source>
</evidence>
<dbReference type="PANTHER" id="PTHR32472:SF10">
    <property type="entry name" value="DNA REPAIR PROTEIN RADA-LIKE PROTEIN"/>
    <property type="match status" value="1"/>
</dbReference>
<feature type="domain" description="RecA family profile 1" evidence="11">
    <location>
        <begin position="229"/>
        <end position="383"/>
    </location>
</feature>
<keyword evidence="13" id="KW-1185">Reference proteome</keyword>
<organism evidence="12 13">
    <name type="scientific">Adiantum capillus-veneris</name>
    <name type="common">Maidenhair fern</name>
    <dbReference type="NCBI Taxonomy" id="13818"/>
    <lineage>
        <taxon>Eukaryota</taxon>
        <taxon>Viridiplantae</taxon>
        <taxon>Streptophyta</taxon>
        <taxon>Embryophyta</taxon>
        <taxon>Tracheophyta</taxon>
        <taxon>Polypodiopsida</taxon>
        <taxon>Polypodiidae</taxon>
        <taxon>Polypodiales</taxon>
        <taxon>Pteridineae</taxon>
        <taxon>Pteridaceae</taxon>
        <taxon>Vittarioideae</taxon>
        <taxon>Adiantum</taxon>
    </lineage>
</organism>
<gene>
    <name evidence="12" type="ORF">GOP47_0013546</name>
</gene>
<keyword evidence="1" id="KW-0150">Chloroplast</keyword>
<name>A0A9D4UNQ8_ADICA</name>
<dbReference type="HAMAP" id="MF_01498">
    <property type="entry name" value="RadA_bact"/>
    <property type="match status" value="1"/>
</dbReference>
<evidence type="ECO:0000313" key="12">
    <source>
        <dbReference type="EMBL" id="KAI5071295.1"/>
    </source>
</evidence>
<reference evidence="12" key="1">
    <citation type="submission" date="2021-01" db="EMBL/GenBank/DDBJ databases">
        <title>Adiantum capillus-veneris genome.</title>
        <authorList>
            <person name="Fang Y."/>
            <person name="Liao Q."/>
        </authorList>
    </citation>
    <scope>NUCLEOTIDE SEQUENCE</scope>
    <source>
        <strain evidence="12">H3</strain>
        <tissue evidence="12">Leaf</tissue>
    </source>
</reference>
<evidence type="ECO:0000313" key="13">
    <source>
        <dbReference type="Proteomes" id="UP000886520"/>
    </source>
</evidence>
<evidence type="ECO:0000256" key="1">
    <source>
        <dbReference type="ARBA" id="ARBA00022528"/>
    </source>
</evidence>
<proteinExistence type="inferred from homology"/>
<evidence type="ECO:0000256" key="8">
    <source>
        <dbReference type="ARBA" id="ARBA00023125"/>
    </source>
</evidence>
<dbReference type="GO" id="GO:0140664">
    <property type="term" value="F:ATP-dependent DNA damage sensor activity"/>
    <property type="evidence" value="ECO:0007669"/>
    <property type="project" value="InterPro"/>
</dbReference>
<sequence length="632" mass="68666">MYKCMALAAQKAQDFNMRSRFLAGTRVTHSLNTLITSRRNCFCQPIRSFLESKASSSSTKHAPLHQSCCHTWPQRWFHSVSTSENQSLRGCRCFSSSFNADAGSMGITAGSLKKKTKVRTFYVCEHCGESYGQWWGKCNSCKMQGTLRKITQRLEEGGGAGLRAAEGANIGLFPQDHSAPLAQQPSESAQNSSRSSKPLLGKSWLRVGSILGPQRLTDVLKGITTSQWRMPLVGGTGMEIARVLGGGLVPGSLILLGGDPGVGKSTLLLQLCSILADGCEFYEPAPVLYVSGEESEEQISSRADRLNLSSEDLFLYSATDLELILREIQQLRPRAVVIDSIQTIYLPEAVGSAGSVVQVRECAAALLRIAKRNQLPIFLVGHVTRSGDIAGPRVLEHIVDVVLYLEGENGLSHRILRVVKNRFGSTDEVGVFEMVENGLAVVENPSQLFLSQREEESGGPVSGAIAVTMEGSRPFLVEIQALCTGSTSHFIKHSVNGLDPQRLHMILAVLSKLAGVKVEHQNVLINIVGGLQVREPAVDLAVAVSICSSYLDRQIPHDMAFIGEIGLGGEIRPVKQLDKRISEVSKLGFKRCIIPKAAEKAVRVSLVESVKLVHCATIQEVIQKIVDTFSPV</sequence>
<feature type="compositionally biased region" description="Polar residues" evidence="10">
    <location>
        <begin position="181"/>
        <end position="196"/>
    </location>
</feature>
<evidence type="ECO:0000256" key="7">
    <source>
        <dbReference type="ARBA" id="ARBA00023016"/>
    </source>
</evidence>
<dbReference type="GO" id="GO:0046872">
    <property type="term" value="F:metal ion binding"/>
    <property type="evidence" value="ECO:0007669"/>
    <property type="project" value="UniProtKB-KW"/>
</dbReference>
<keyword evidence="3" id="KW-0547">Nucleotide-binding</keyword>
<dbReference type="Gene3D" id="3.40.50.300">
    <property type="entry name" value="P-loop containing nucleotide triphosphate hydrolases"/>
    <property type="match status" value="1"/>
</dbReference>
<dbReference type="SUPFAM" id="SSF52540">
    <property type="entry name" value="P-loop containing nucleoside triphosphate hydrolases"/>
    <property type="match status" value="1"/>
</dbReference>
<keyword evidence="7" id="KW-0346">Stress response</keyword>
<keyword evidence="5" id="KW-0378">Hydrolase</keyword>
<dbReference type="PROSITE" id="PS50162">
    <property type="entry name" value="RECA_2"/>
    <property type="match status" value="1"/>
</dbReference>
<keyword evidence="2" id="KW-0479">Metal-binding</keyword>
<keyword evidence="8" id="KW-0238">DNA-binding</keyword>
<dbReference type="FunFam" id="3.40.50.300:FF:000050">
    <property type="entry name" value="DNA repair protein RadA"/>
    <property type="match status" value="1"/>
</dbReference>